<reference evidence="2" key="1">
    <citation type="submission" date="2022-08" db="EMBL/GenBank/DDBJ databases">
        <authorList>
            <person name="Gutierrez-Valencia J."/>
        </authorList>
    </citation>
    <scope>NUCLEOTIDE SEQUENCE</scope>
</reference>
<dbReference type="AlphaFoldDB" id="A0AAV0IFZ7"/>
<evidence type="ECO:0000256" key="1">
    <source>
        <dbReference type="SAM" id="Coils"/>
    </source>
</evidence>
<organism evidence="2 3">
    <name type="scientific">Linum tenue</name>
    <dbReference type="NCBI Taxonomy" id="586396"/>
    <lineage>
        <taxon>Eukaryota</taxon>
        <taxon>Viridiplantae</taxon>
        <taxon>Streptophyta</taxon>
        <taxon>Embryophyta</taxon>
        <taxon>Tracheophyta</taxon>
        <taxon>Spermatophyta</taxon>
        <taxon>Magnoliopsida</taxon>
        <taxon>eudicotyledons</taxon>
        <taxon>Gunneridae</taxon>
        <taxon>Pentapetalae</taxon>
        <taxon>rosids</taxon>
        <taxon>fabids</taxon>
        <taxon>Malpighiales</taxon>
        <taxon>Linaceae</taxon>
        <taxon>Linum</taxon>
    </lineage>
</organism>
<comment type="caution">
    <text evidence="2">The sequence shown here is derived from an EMBL/GenBank/DDBJ whole genome shotgun (WGS) entry which is preliminary data.</text>
</comment>
<dbReference type="EMBL" id="CAMGYJ010000003">
    <property type="protein sequence ID" value="CAI0395923.1"/>
    <property type="molecule type" value="Genomic_DNA"/>
</dbReference>
<gene>
    <name evidence="2" type="ORF">LITE_LOCUS8915</name>
</gene>
<keyword evidence="3" id="KW-1185">Reference proteome</keyword>
<sequence>MSVFKMDSDTYFIRDFVGQPTDLQVYDYMDQHTDFEMVRHSGSRWRQPTIVGLSPRAQFKALEVFGVTIGGDQLKELVKDLSFSNSAGEAFHFCVNRQGLCFLIVYSQPIVRLRINDRFGWSRYGVKPQLSSRAILWSICDMSNGAVLVPPSSAVDPLEDGTAGGKSVMHSCWKKLVEEKNKVIEEKEKLMEKTESLLTKSLEEKEKEVVSLKAALESLGRSY</sequence>
<proteinExistence type="predicted"/>
<protein>
    <submittedName>
        <fullName evidence="2">Uncharacterized protein</fullName>
    </submittedName>
</protein>
<dbReference type="Proteomes" id="UP001154282">
    <property type="component" value="Unassembled WGS sequence"/>
</dbReference>
<evidence type="ECO:0000313" key="3">
    <source>
        <dbReference type="Proteomes" id="UP001154282"/>
    </source>
</evidence>
<accession>A0AAV0IFZ7</accession>
<feature type="coiled-coil region" evidence="1">
    <location>
        <begin position="173"/>
        <end position="222"/>
    </location>
</feature>
<evidence type="ECO:0000313" key="2">
    <source>
        <dbReference type="EMBL" id="CAI0395923.1"/>
    </source>
</evidence>
<name>A0AAV0IFZ7_9ROSI</name>
<keyword evidence="1" id="KW-0175">Coiled coil</keyword>